<accession>A0AAE0SUR1</accession>
<dbReference type="EMBL" id="JAEAOA010001579">
    <property type="protein sequence ID" value="KAK3598114.1"/>
    <property type="molecule type" value="Genomic_DNA"/>
</dbReference>
<reference evidence="2" key="3">
    <citation type="submission" date="2023-05" db="EMBL/GenBank/DDBJ databases">
        <authorList>
            <person name="Smith C.H."/>
        </authorList>
    </citation>
    <scope>NUCLEOTIDE SEQUENCE</scope>
    <source>
        <strain evidence="2">CHS0354</strain>
        <tissue evidence="2">Mantle</tissue>
    </source>
</reference>
<evidence type="ECO:0000256" key="1">
    <source>
        <dbReference type="SAM" id="MobiDB-lite"/>
    </source>
</evidence>
<gene>
    <name evidence="2" type="ORF">CHS0354_026568</name>
</gene>
<name>A0AAE0SUR1_9BIVA</name>
<feature type="region of interest" description="Disordered" evidence="1">
    <location>
        <begin position="160"/>
        <end position="184"/>
    </location>
</feature>
<reference evidence="2" key="2">
    <citation type="journal article" date="2021" name="Genome Biol. Evol.">
        <title>Developing a high-quality reference genome for a parasitic bivalve with doubly uniparental inheritance (Bivalvia: Unionida).</title>
        <authorList>
            <person name="Smith C.H."/>
        </authorList>
    </citation>
    <scope>NUCLEOTIDE SEQUENCE</scope>
    <source>
        <strain evidence="2">CHS0354</strain>
        <tissue evidence="2">Mantle</tissue>
    </source>
</reference>
<dbReference type="AlphaFoldDB" id="A0AAE0SUR1"/>
<proteinExistence type="predicted"/>
<evidence type="ECO:0000313" key="3">
    <source>
        <dbReference type="Proteomes" id="UP001195483"/>
    </source>
</evidence>
<evidence type="ECO:0000313" key="2">
    <source>
        <dbReference type="EMBL" id="KAK3598114.1"/>
    </source>
</evidence>
<organism evidence="2 3">
    <name type="scientific">Potamilus streckersoni</name>
    <dbReference type="NCBI Taxonomy" id="2493646"/>
    <lineage>
        <taxon>Eukaryota</taxon>
        <taxon>Metazoa</taxon>
        <taxon>Spiralia</taxon>
        <taxon>Lophotrochozoa</taxon>
        <taxon>Mollusca</taxon>
        <taxon>Bivalvia</taxon>
        <taxon>Autobranchia</taxon>
        <taxon>Heteroconchia</taxon>
        <taxon>Palaeoheterodonta</taxon>
        <taxon>Unionida</taxon>
        <taxon>Unionoidea</taxon>
        <taxon>Unionidae</taxon>
        <taxon>Ambleminae</taxon>
        <taxon>Lampsilini</taxon>
        <taxon>Potamilus</taxon>
    </lineage>
</organism>
<dbReference type="Proteomes" id="UP001195483">
    <property type="component" value="Unassembled WGS sequence"/>
</dbReference>
<reference evidence="2" key="1">
    <citation type="journal article" date="2021" name="Genome Biol. Evol.">
        <title>A High-Quality Reference Genome for a Parasitic Bivalve with Doubly Uniparental Inheritance (Bivalvia: Unionida).</title>
        <authorList>
            <person name="Smith C.H."/>
        </authorList>
    </citation>
    <scope>NUCLEOTIDE SEQUENCE</scope>
    <source>
        <strain evidence="2">CHS0354</strain>
    </source>
</reference>
<sequence length="184" mass="20498">MRRERFDNKGTTTVIKETATVITTNNNLTETMEANNRIITAPKSSTEMNKADSRATTAATIQTAPNCRMTTREKEIDNNATKTAVTTATTNITYKTLCHQTTTAPKYIIHRSQQAEPTEHTNYIIICYNIVRQLAKYLEISNIAGIDVTVKRHQATYKTTTKDTPTTTNQNATTGTCKTTTVSR</sequence>
<keyword evidence="3" id="KW-1185">Reference proteome</keyword>
<protein>
    <submittedName>
        <fullName evidence="2">Uncharacterized protein</fullName>
    </submittedName>
</protein>
<comment type="caution">
    <text evidence="2">The sequence shown here is derived from an EMBL/GenBank/DDBJ whole genome shotgun (WGS) entry which is preliminary data.</text>
</comment>